<accession>A0A6N2BXH7</accession>
<sequence>IPPHNLINVESYIILVPISRLHRDKVGRFSHPIHNNPFMMSPSPRKTNHKVNVNGLPLPRRNLNNLCETTRLKVLCLNLLTIWTPGYILSNVFHHAIPPIDLLEVMIHFGRTLMYRIPGTIGLCENLGSKINQVWDTKPVLVPKYAVTS</sequence>
<organism evidence="1">
    <name type="scientific">Solanum chilense</name>
    <name type="common">Tomato</name>
    <name type="synonym">Lycopersicon chilense</name>
    <dbReference type="NCBI Taxonomy" id="4083"/>
    <lineage>
        <taxon>Eukaryota</taxon>
        <taxon>Viridiplantae</taxon>
        <taxon>Streptophyta</taxon>
        <taxon>Embryophyta</taxon>
        <taxon>Tracheophyta</taxon>
        <taxon>Spermatophyta</taxon>
        <taxon>Magnoliopsida</taxon>
        <taxon>eudicotyledons</taxon>
        <taxon>Gunneridae</taxon>
        <taxon>Pentapetalae</taxon>
        <taxon>asterids</taxon>
        <taxon>lamiids</taxon>
        <taxon>Solanales</taxon>
        <taxon>Solanaceae</taxon>
        <taxon>Solanoideae</taxon>
        <taxon>Solaneae</taxon>
        <taxon>Solanum</taxon>
        <taxon>Solanum subgen. Lycopersicon</taxon>
    </lineage>
</organism>
<protein>
    <submittedName>
        <fullName evidence="1">Uncharacterized protein</fullName>
    </submittedName>
</protein>
<dbReference type="EMBL" id="RXGB01001598">
    <property type="protein sequence ID" value="TMW98240.1"/>
    <property type="molecule type" value="Genomic_DNA"/>
</dbReference>
<feature type="non-terminal residue" evidence="1">
    <location>
        <position position="149"/>
    </location>
</feature>
<dbReference type="AlphaFoldDB" id="A0A6N2BXH7"/>
<evidence type="ECO:0000313" key="1">
    <source>
        <dbReference type="EMBL" id="TMW98240.1"/>
    </source>
</evidence>
<feature type="non-terminal residue" evidence="1">
    <location>
        <position position="1"/>
    </location>
</feature>
<name>A0A6N2BXH7_SOLCI</name>
<proteinExistence type="predicted"/>
<comment type="caution">
    <text evidence="1">The sequence shown here is derived from an EMBL/GenBank/DDBJ whole genome shotgun (WGS) entry which is preliminary data.</text>
</comment>
<reference evidence="1" key="1">
    <citation type="submission" date="2019-05" db="EMBL/GenBank/DDBJ databases">
        <title>The de novo reference genome and transcriptome assemblies of the wild tomato species Solanum chilense.</title>
        <authorList>
            <person name="Stam R."/>
            <person name="Nosenko T."/>
            <person name="Hoerger A.C."/>
            <person name="Stephan W."/>
            <person name="Seidel M.A."/>
            <person name="Kuhn J.M.M."/>
            <person name="Haberer G."/>
            <person name="Tellier A."/>
        </authorList>
    </citation>
    <scope>NUCLEOTIDE SEQUENCE</scope>
    <source>
        <tissue evidence="1">Mature leaves</tissue>
    </source>
</reference>
<gene>
    <name evidence="1" type="ORF">EJD97_004309</name>
</gene>